<dbReference type="SUPFAM" id="SSF46785">
    <property type="entry name" value="Winged helix' DNA-binding domain"/>
    <property type="match status" value="1"/>
</dbReference>
<dbReference type="Proteomes" id="UP000293854">
    <property type="component" value="Unassembled WGS sequence"/>
</dbReference>
<dbReference type="GO" id="GO:0046914">
    <property type="term" value="F:transition metal ion binding"/>
    <property type="evidence" value="ECO:0007669"/>
    <property type="project" value="InterPro"/>
</dbReference>
<keyword evidence="8" id="KW-0010">Activator</keyword>
<evidence type="ECO:0000256" key="10">
    <source>
        <dbReference type="ARBA" id="ARBA00023211"/>
    </source>
</evidence>
<dbReference type="InterPro" id="IPR036390">
    <property type="entry name" value="WH_DNA-bd_sf"/>
</dbReference>
<dbReference type="GO" id="GO:0046983">
    <property type="term" value="F:protein dimerization activity"/>
    <property type="evidence" value="ECO:0007669"/>
    <property type="project" value="InterPro"/>
</dbReference>
<dbReference type="SUPFAM" id="SSF47979">
    <property type="entry name" value="Iron-dependent repressor protein, dimerization domain"/>
    <property type="match status" value="1"/>
</dbReference>
<dbReference type="GO" id="GO:0003700">
    <property type="term" value="F:DNA-binding transcription factor activity"/>
    <property type="evidence" value="ECO:0007669"/>
    <property type="project" value="InterPro"/>
</dbReference>
<dbReference type="RefSeq" id="WP_047131349.1">
    <property type="nucleotide sequence ID" value="NZ_CP015114.1"/>
</dbReference>
<dbReference type="EMBL" id="CP068073">
    <property type="protein sequence ID" value="QQS82627.1"/>
    <property type="molecule type" value="Genomic_DNA"/>
</dbReference>
<evidence type="ECO:0000256" key="7">
    <source>
        <dbReference type="ARBA" id="ARBA00023125"/>
    </source>
</evidence>
<dbReference type="GO" id="GO:0003677">
    <property type="term" value="F:DNA binding"/>
    <property type="evidence" value="ECO:0007669"/>
    <property type="project" value="UniProtKB-KW"/>
</dbReference>
<evidence type="ECO:0000256" key="11">
    <source>
        <dbReference type="ARBA" id="ARBA00032593"/>
    </source>
</evidence>
<proteinExistence type="inferred from homology"/>
<dbReference type="GeneID" id="93727471"/>
<evidence type="ECO:0000256" key="9">
    <source>
        <dbReference type="ARBA" id="ARBA00023163"/>
    </source>
</evidence>
<keyword evidence="5" id="KW-0678">Repressor</keyword>
<protein>
    <recommendedName>
        <fullName evidence="11">Manganese transport regulator</fullName>
    </recommendedName>
</protein>
<evidence type="ECO:0000256" key="1">
    <source>
        <dbReference type="ARBA" id="ARBA00004496"/>
    </source>
</evidence>
<dbReference type="Pfam" id="PF04023">
    <property type="entry name" value="FeoA"/>
    <property type="match status" value="1"/>
</dbReference>
<dbReference type="InterPro" id="IPR022687">
    <property type="entry name" value="HTH_DTXR"/>
</dbReference>
<sequence>MLTEEKEDYLKAILNNGGATSFVTNKKLSQYLNIKPPSVSEMVNRLEKAGYVITKPYKGVKLSEEGFNHTLEIIKRHRLLELFLIEILKYNWEEVHQEAEVLEHRVSDLFVERLDSLLNYPTTCPHGGVIPRNGKFEEIYNDSLKNFEEGDHVTIRRVRDRTKLLIYLSSKSISIGDEIVVESQDDTNQVIAIRKEDDPLIILSYENAAHIFGEKLKA</sequence>
<dbReference type="PROSITE" id="PS50944">
    <property type="entry name" value="HTH_DTXR"/>
    <property type="match status" value="1"/>
</dbReference>
<evidence type="ECO:0000256" key="2">
    <source>
        <dbReference type="ARBA" id="ARBA00007871"/>
    </source>
</evidence>
<dbReference type="FunFam" id="1.10.60.10:FF:000004">
    <property type="entry name" value="DtxR family transcriptional regulator"/>
    <property type="match status" value="1"/>
</dbReference>
<dbReference type="InterPro" id="IPR036388">
    <property type="entry name" value="WH-like_DNA-bd_sf"/>
</dbReference>
<comment type="similarity">
    <text evidence="2">Belongs to the DtxR/MntR family.</text>
</comment>
<evidence type="ECO:0000313" key="14">
    <source>
        <dbReference type="EMBL" id="RZI04412.1"/>
    </source>
</evidence>
<evidence type="ECO:0000313" key="16">
    <source>
        <dbReference type="Proteomes" id="UP000595942"/>
    </source>
</evidence>
<evidence type="ECO:0000256" key="6">
    <source>
        <dbReference type="ARBA" id="ARBA00023015"/>
    </source>
</evidence>
<dbReference type="KEGG" id="scv:A4G25_06300"/>
<dbReference type="InterPro" id="IPR022689">
    <property type="entry name" value="Iron_dep_repressor"/>
</dbReference>
<dbReference type="InterPro" id="IPR038157">
    <property type="entry name" value="FeoA_core_dom"/>
</dbReference>
<dbReference type="InterPro" id="IPR001367">
    <property type="entry name" value="Fe_dep_repressor"/>
</dbReference>
<evidence type="ECO:0000259" key="12">
    <source>
        <dbReference type="PROSITE" id="PS50944"/>
    </source>
</evidence>
<dbReference type="SMART" id="SM00529">
    <property type="entry name" value="HTH_DTXR"/>
    <property type="match status" value="1"/>
</dbReference>
<dbReference type="PANTHER" id="PTHR33238">
    <property type="entry name" value="IRON (METAL) DEPENDENT REPRESSOR, DTXR FAMILY"/>
    <property type="match status" value="1"/>
</dbReference>
<keyword evidence="9" id="KW-0804">Transcription</keyword>
<dbReference type="OrthoDB" id="9791355at2"/>
<dbReference type="Proteomes" id="UP000595942">
    <property type="component" value="Chromosome"/>
</dbReference>
<organism evidence="14 15">
    <name type="scientific">Staphylococcus condimenti</name>
    <dbReference type="NCBI Taxonomy" id="70255"/>
    <lineage>
        <taxon>Bacteria</taxon>
        <taxon>Bacillati</taxon>
        <taxon>Bacillota</taxon>
        <taxon>Bacilli</taxon>
        <taxon>Bacillales</taxon>
        <taxon>Staphylococcaceae</taxon>
        <taxon>Staphylococcus</taxon>
    </lineage>
</organism>
<name>A0A143PB52_9STAP</name>
<evidence type="ECO:0000256" key="4">
    <source>
        <dbReference type="ARBA" id="ARBA00022490"/>
    </source>
</evidence>
<evidence type="ECO:0000256" key="3">
    <source>
        <dbReference type="ARBA" id="ARBA00011738"/>
    </source>
</evidence>
<accession>A0A143PB52</accession>
<comment type="subunit">
    <text evidence="3">Homodimer.</text>
</comment>
<keyword evidence="6" id="KW-0805">Transcription regulation</keyword>
<keyword evidence="4" id="KW-0963">Cytoplasm</keyword>
<gene>
    <name evidence="14" type="ORF">EIG99_01165</name>
    <name evidence="13" type="ORF">I6J05_12230</name>
</gene>
<dbReference type="InterPro" id="IPR050536">
    <property type="entry name" value="DtxR_MntR_Metal-Reg"/>
</dbReference>
<dbReference type="Gene3D" id="1.10.10.10">
    <property type="entry name" value="Winged helix-like DNA-binding domain superfamily/Winged helix DNA-binding domain"/>
    <property type="match status" value="1"/>
</dbReference>
<dbReference type="Gene3D" id="2.30.30.90">
    <property type="match status" value="1"/>
</dbReference>
<feature type="domain" description="HTH dtxR-type" evidence="12">
    <location>
        <begin position="2"/>
        <end position="63"/>
    </location>
</feature>
<reference evidence="14 15" key="1">
    <citation type="submission" date="2018-11" db="EMBL/GenBank/DDBJ databases">
        <title>Genomic profiling of Staphylococcus species from a Poultry farm system in KwaZulu-Natal, South Africa.</title>
        <authorList>
            <person name="Amoako D.G."/>
            <person name="Somboro A.M."/>
            <person name="Abia A.L.K."/>
            <person name="Bester L.A."/>
            <person name="Essack S.Y."/>
        </authorList>
    </citation>
    <scope>NUCLEOTIDE SEQUENCE [LARGE SCALE GENOMIC DNA]</scope>
    <source>
        <strain evidence="14 15">SA11</strain>
    </source>
</reference>
<keyword evidence="16" id="KW-1185">Reference proteome</keyword>
<dbReference type="Gene3D" id="1.10.60.10">
    <property type="entry name" value="Iron dependent repressor, metal binding and dimerisation domain"/>
    <property type="match status" value="1"/>
</dbReference>
<dbReference type="PANTHER" id="PTHR33238:SF11">
    <property type="entry name" value="TRANSCRIPTIONAL REGULATOR MNTR"/>
    <property type="match status" value="1"/>
</dbReference>
<reference evidence="13 16" key="2">
    <citation type="submission" date="2021-01" db="EMBL/GenBank/DDBJ databases">
        <title>FDA dAtabase for Regulatory Grade micrObial Sequences (FDA-ARGOS): Supporting development and validation of Infectious Disease Dx tests.</title>
        <authorList>
            <person name="Sproer C."/>
            <person name="Gronow S."/>
            <person name="Severitt S."/>
            <person name="Schroder I."/>
            <person name="Tallon L."/>
            <person name="Sadzewicz L."/>
            <person name="Zhao X."/>
            <person name="Boylan J."/>
            <person name="Ott S."/>
            <person name="Bowen H."/>
            <person name="Vavikolanu K."/>
            <person name="Mehta A."/>
            <person name="Aluvathingal J."/>
            <person name="Nadendla S."/>
            <person name="Lowell S."/>
            <person name="Myers T."/>
            <person name="Yan Y."/>
            <person name="Sichtig H."/>
        </authorList>
    </citation>
    <scope>NUCLEOTIDE SEQUENCE [LARGE SCALE GENOMIC DNA]</scope>
    <source>
        <strain evidence="13 16">FDAARGOS_1148</strain>
    </source>
</reference>
<keyword evidence="7" id="KW-0238">DNA-binding</keyword>
<keyword evidence="10" id="KW-0464">Manganese</keyword>
<dbReference type="Pfam" id="PF02742">
    <property type="entry name" value="Fe_dep_repr_C"/>
    <property type="match status" value="1"/>
</dbReference>
<dbReference type="EMBL" id="RQTE01000025">
    <property type="protein sequence ID" value="RZI04412.1"/>
    <property type="molecule type" value="Genomic_DNA"/>
</dbReference>
<dbReference type="AlphaFoldDB" id="A0A143PB52"/>
<dbReference type="InterPro" id="IPR036421">
    <property type="entry name" value="Fe_dep_repressor_sf"/>
</dbReference>
<dbReference type="GO" id="GO:0005737">
    <property type="term" value="C:cytoplasm"/>
    <property type="evidence" value="ECO:0007669"/>
    <property type="project" value="UniProtKB-SubCell"/>
</dbReference>
<comment type="subcellular location">
    <subcellularLocation>
        <location evidence="1">Cytoplasm</location>
    </subcellularLocation>
</comment>
<evidence type="ECO:0000256" key="8">
    <source>
        <dbReference type="ARBA" id="ARBA00023159"/>
    </source>
</evidence>
<evidence type="ECO:0000313" key="15">
    <source>
        <dbReference type="Proteomes" id="UP000293854"/>
    </source>
</evidence>
<dbReference type="Pfam" id="PF01325">
    <property type="entry name" value="Fe_dep_repress"/>
    <property type="match status" value="1"/>
</dbReference>
<dbReference type="InterPro" id="IPR007167">
    <property type="entry name" value="Fe-transptr_FeoA-like"/>
</dbReference>
<evidence type="ECO:0000313" key="13">
    <source>
        <dbReference type="EMBL" id="QQS82627.1"/>
    </source>
</evidence>
<evidence type="ECO:0000256" key="5">
    <source>
        <dbReference type="ARBA" id="ARBA00022491"/>
    </source>
</evidence>